<feature type="signal peptide" evidence="1">
    <location>
        <begin position="1"/>
        <end position="36"/>
    </location>
</feature>
<dbReference type="Proteomes" id="UP001596098">
    <property type="component" value="Unassembled WGS sequence"/>
</dbReference>
<name>A0ABW1QXY5_9ACTN</name>
<comment type="caution">
    <text evidence="2">The sequence shown here is derived from an EMBL/GenBank/DDBJ whole genome shotgun (WGS) entry which is preliminary data.</text>
</comment>
<dbReference type="RefSeq" id="WP_128221294.1">
    <property type="nucleotide sequence ID" value="NZ_CP034929.1"/>
</dbReference>
<proteinExistence type="predicted"/>
<gene>
    <name evidence="2" type="ORF">ACFPWU_07330</name>
</gene>
<protein>
    <submittedName>
        <fullName evidence="2">Uncharacterized protein</fullName>
    </submittedName>
</protein>
<accession>A0ABW1QXY5</accession>
<evidence type="ECO:0000313" key="3">
    <source>
        <dbReference type="Proteomes" id="UP001596098"/>
    </source>
</evidence>
<reference evidence="3" key="1">
    <citation type="journal article" date="2019" name="Int. J. Syst. Evol. Microbiol.">
        <title>The Global Catalogue of Microorganisms (GCM) 10K type strain sequencing project: providing services to taxonomists for standard genome sequencing and annotation.</title>
        <authorList>
            <consortium name="The Broad Institute Genomics Platform"/>
            <consortium name="The Broad Institute Genome Sequencing Center for Infectious Disease"/>
            <person name="Wu L."/>
            <person name="Ma J."/>
        </authorList>
    </citation>
    <scope>NUCLEOTIDE SEQUENCE [LARGE SCALE GENOMIC DNA]</scope>
    <source>
        <strain evidence="3">DFY28</strain>
    </source>
</reference>
<dbReference type="EMBL" id="JBHSQI010000003">
    <property type="protein sequence ID" value="MFC6153475.1"/>
    <property type="molecule type" value="Genomic_DNA"/>
</dbReference>
<feature type="chain" id="PRO_5045614494" evidence="1">
    <location>
        <begin position="37"/>
        <end position="225"/>
    </location>
</feature>
<keyword evidence="1" id="KW-0732">Signal</keyword>
<sequence length="225" mass="23431">MTAIDLTTGFSRRAVTRAAVWTVPAVSIAAASPAFASSDGYELGALRLGVVPSDAEWGNGATRQFTLSVTKTGVAVPAGSVIRFEVVPRDVADYWAPVWDRPDSVVLATVPAGAAVLSSELLPRNEDLLALLADPADPAPTKDDDLATSWAESAGRWSWVLGDIPAGRVSLTFTVVLTQQTFWGADGQVVEWKAVFSPPADAAPSNVFAPEVVGVALALTSVDVG</sequence>
<evidence type="ECO:0000256" key="1">
    <source>
        <dbReference type="SAM" id="SignalP"/>
    </source>
</evidence>
<organism evidence="2 3">
    <name type="scientific">Nocardioides yefusunii</name>
    <dbReference type="NCBI Taxonomy" id="2500546"/>
    <lineage>
        <taxon>Bacteria</taxon>
        <taxon>Bacillati</taxon>
        <taxon>Actinomycetota</taxon>
        <taxon>Actinomycetes</taxon>
        <taxon>Propionibacteriales</taxon>
        <taxon>Nocardioidaceae</taxon>
        <taxon>Nocardioides</taxon>
    </lineage>
</organism>
<keyword evidence="3" id="KW-1185">Reference proteome</keyword>
<evidence type="ECO:0000313" key="2">
    <source>
        <dbReference type="EMBL" id="MFC6153475.1"/>
    </source>
</evidence>